<dbReference type="InterPro" id="IPR001387">
    <property type="entry name" value="Cro/C1-type_HTH"/>
</dbReference>
<comment type="caution">
    <text evidence="4">The sequence shown here is derived from an EMBL/GenBank/DDBJ whole genome shotgun (WGS) entry which is preliminary data.</text>
</comment>
<evidence type="ECO:0000313" key="5">
    <source>
        <dbReference type="Proteomes" id="UP001149821"/>
    </source>
</evidence>
<dbReference type="InterPro" id="IPR010982">
    <property type="entry name" value="Lambda_DNA-bd_dom_sf"/>
</dbReference>
<sequence>MNTELNEEQLDGVETSHPGIVLKQAREKMGLSDQDVADRLRLRVSVIQELEENCCDGQQIATFTRGYIRSYAKLVGVDADSLLGGFKPSPEVDENAQKMQSFSGKTRREKHDSRVMGLTWIILAAVVAITTFWWWQNQENEDLLTLPDSSNLLVTEATDAESPANTVIETEVIEPPVTAPVVEAETTAETAKPADAEPAVNESVPAAEPEVVVADAPTPTVVVSETPTAPTETPTDSPALVLSFDGDCWVDVRDASGKRLLTGIKSAGQSVELTGKAPFKLVLGAPSAVELVYNGEKVDLSGYPSGRVARLSLPK</sequence>
<name>A0ABT5QT78_9GAMM</name>
<protein>
    <submittedName>
        <fullName evidence="4">Cytoskeleton protein RodZ</fullName>
    </submittedName>
</protein>
<reference evidence="4" key="1">
    <citation type="submission" date="2021-12" db="EMBL/GenBank/DDBJ databases">
        <title>Enterovibrio ZSDZ35 sp. nov. and Enterovibrio ZSDZ42 sp. nov., isolated from coastal seawater in Qingdao.</title>
        <authorList>
            <person name="Zhang P."/>
        </authorList>
    </citation>
    <scope>NUCLEOTIDE SEQUENCE</scope>
    <source>
        <strain evidence="4">ZSDZ35</strain>
    </source>
</reference>
<evidence type="ECO:0000313" key="4">
    <source>
        <dbReference type="EMBL" id="MDD1784182.1"/>
    </source>
</evidence>
<evidence type="ECO:0000256" key="1">
    <source>
        <dbReference type="SAM" id="MobiDB-lite"/>
    </source>
</evidence>
<dbReference type="InterPro" id="IPR050400">
    <property type="entry name" value="Bact_Cytoskel_RodZ"/>
</dbReference>
<dbReference type="PANTHER" id="PTHR34475:SF1">
    <property type="entry name" value="CYTOSKELETON PROTEIN RODZ"/>
    <property type="match status" value="1"/>
</dbReference>
<organism evidence="4 5">
    <name type="scientific">Enterovibrio qingdaonensis</name>
    <dbReference type="NCBI Taxonomy" id="2899818"/>
    <lineage>
        <taxon>Bacteria</taxon>
        <taxon>Pseudomonadati</taxon>
        <taxon>Pseudomonadota</taxon>
        <taxon>Gammaproteobacteria</taxon>
        <taxon>Vibrionales</taxon>
        <taxon>Vibrionaceae</taxon>
        <taxon>Enterovibrio</taxon>
    </lineage>
</organism>
<dbReference type="Pfam" id="PF13464">
    <property type="entry name" value="RodZ_C"/>
    <property type="match status" value="1"/>
</dbReference>
<dbReference type="PANTHER" id="PTHR34475">
    <property type="match status" value="1"/>
</dbReference>
<keyword evidence="2" id="KW-1133">Transmembrane helix</keyword>
<dbReference type="RefSeq" id="WP_274145944.1">
    <property type="nucleotide sequence ID" value="NZ_JAJUBB010000031.1"/>
</dbReference>
<dbReference type="NCBIfam" id="NF008109">
    <property type="entry name" value="PRK10856.1"/>
    <property type="match status" value="1"/>
</dbReference>
<feature type="transmembrane region" description="Helical" evidence="2">
    <location>
        <begin position="115"/>
        <end position="135"/>
    </location>
</feature>
<dbReference type="CDD" id="cd00093">
    <property type="entry name" value="HTH_XRE"/>
    <property type="match status" value="1"/>
</dbReference>
<proteinExistence type="predicted"/>
<dbReference type="SUPFAM" id="SSF47413">
    <property type="entry name" value="lambda repressor-like DNA-binding domains"/>
    <property type="match status" value="1"/>
</dbReference>
<dbReference type="InterPro" id="IPR025194">
    <property type="entry name" value="RodZ-like_C"/>
</dbReference>
<dbReference type="Pfam" id="PF13413">
    <property type="entry name" value="HTH_25"/>
    <property type="match status" value="1"/>
</dbReference>
<gene>
    <name evidence="4" type="primary">rodZ</name>
    <name evidence="4" type="ORF">LRP49_23690</name>
</gene>
<accession>A0ABT5QT78</accession>
<keyword evidence="5" id="KW-1185">Reference proteome</keyword>
<dbReference type="Proteomes" id="UP001149821">
    <property type="component" value="Unassembled WGS sequence"/>
</dbReference>
<keyword evidence="2" id="KW-0472">Membrane</keyword>
<dbReference type="Gene3D" id="1.10.260.40">
    <property type="entry name" value="lambda repressor-like DNA-binding domains"/>
    <property type="match status" value="1"/>
</dbReference>
<feature type="domain" description="Cytoskeleton protein RodZ-like C-terminal" evidence="3">
    <location>
        <begin position="241"/>
        <end position="312"/>
    </location>
</feature>
<feature type="region of interest" description="Disordered" evidence="1">
    <location>
        <begin position="88"/>
        <end position="108"/>
    </location>
</feature>
<dbReference type="EMBL" id="JAJUBB010000031">
    <property type="protein sequence ID" value="MDD1784182.1"/>
    <property type="molecule type" value="Genomic_DNA"/>
</dbReference>
<evidence type="ECO:0000259" key="3">
    <source>
        <dbReference type="Pfam" id="PF13464"/>
    </source>
</evidence>
<evidence type="ECO:0000256" key="2">
    <source>
        <dbReference type="SAM" id="Phobius"/>
    </source>
</evidence>
<keyword evidence="2" id="KW-0812">Transmembrane</keyword>